<organism evidence="1 2">
    <name type="scientific">Pseudohalioglobus lutimaris</name>
    <dbReference type="NCBI Taxonomy" id="1737061"/>
    <lineage>
        <taxon>Bacteria</taxon>
        <taxon>Pseudomonadati</taxon>
        <taxon>Pseudomonadota</taxon>
        <taxon>Gammaproteobacteria</taxon>
        <taxon>Cellvibrionales</taxon>
        <taxon>Halieaceae</taxon>
        <taxon>Pseudohalioglobus</taxon>
    </lineage>
</organism>
<proteinExistence type="predicted"/>
<name>A0A2N5X4G0_9GAMM</name>
<gene>
    <name evidence="1" type="ORF">C0039_07445</name>
</gene>
<dbReference type="OrthoDB" id="9146291at2"/>
<reference evidence="1 2" key="1">
    <citation type="submission" date="2018-01" db="EMBL/GenBank/DDBJ databases">
        <title>The draft genome sequence of Halioglobus lutimaris HF004.</title>
        <authorList>
            <person name="Du Z.-J."/>
            <person name="Shi M.-J."/>
        </authorList>
    </citation>
    <scope>NUCLEOTIDE SEQUENCE [LARGE SCALE GENOMIC DNA]</scope>
    <source>
        <strain evidence="1 2">HF004</strain>
    </source>
</reference>
<evidence type="ECO:0000313" key="1">
    <source>
        <dbReference type="EMBL" id="PLW69360.1"/>
    </source>
</evidence>
<dbReference type="EMBL" id="PKUS01000007">
    <property type="protein sequence ID" value="PLW69360.1"/>
    <property type="molecule type" value="Genomic_DNA"/>
</dbReference>
<evidence type="ECO:0000313" key="2">
    <source>
        <dbReference type="Proteomes" id="UP000235005"/>
    </source>
</evidence>
<accession>A0A2N5X4G0</accession>
<keyword evidence="2" id="KW-1185">Reference proteome</keyword>
<sequence length="499" mass="55487">MSIEAFRDTWRSLLAGELHIEHGHNEFIGHADTVRQLLDVAPEPIKADFQALYDLLAEARDARGMAVLGVFPRLCDPELALIEGRISDFIAEHCAMRLDDGKYLAGELTGAPLSTGWPGAGSPLTNNRFPYLLDTSASNYFSNRFWHGDGAPEGFFAVPQGGSVVIRGQYLRCRYFGFHPNDFDTNTLPTLVDKDIDPDPGSRNPFREECTALDEQFFTITILFEPLPESPTANTIYAGEKRNGGPNPALFLLLRTTDSVLGANPPNSTGVPLPSVTLMDAQGTIVEHHESCLPYAKDEYPIETTRFAALPIPDYRAQVAAGKFSTRSNWGLPYDILASDDILYLGTPYSSRLGELLVVRAKPFRTPDFPNEPVFSAAAQIRGFTITNYNFWAGICNDALVDRDLTLDPDGYYTVVVSTEQNRPGNATRQQHVNWMDWGPYLDGQLTYRLLLRTNPLLLRLKALALGETDDPELQPFLPRVGHCSRKDFETQGWRAALD</sequence>
<dbReference type="RefSeq" id="WP_101517718.1">
    <property type="nucleotide sequence ID" value="NZ_PKUS01000007.1"/>
</dbReference>
<dbReference type="Proteomes" id="UP000235005">
    <property type="component" value="Unassembled WGS sequence"/>
</dbReference>
<dbReference type="AlphaFoldDB" id="A0A2N5X4G0"/>
<comment type="caution">
    <text evidence="1">The sequence shown here is derived from an EMBL/GenBank/DDBJ whole genome shotgun (WGS) entry which is preliminary data.</text>
</comment>
<protein>
    <submittedName>
        <fullName evidence="1">Uncharacterized protein</fullName>
    </submittedName>
</protein>